<evidence type="ECO:0000313" key="2">
    <source>
        <dbReference type="EMBL" id="SVC11804.1"/>
    </source>
</evidence>
<evidence type="ECO:0000256" key="1">
    <source>
        <dbReference type="SAM" id="MobiDB-lite"/>
    </source>
</evidence>
<protein>
    <submittedName>
        <fullName evidence="2">Uncharacterized protein</fullName>
    </submittedName>
</protein>
<name>A0A382JHI4_9ZZZZ</name>
<reference evidence="2" key="1">
    <citation type="submission" date="2018-05" db="EMBL/GenBank/DDBJ databases">
        <authorList>
            <person name="Lanie J.A."/>
            <person name="Ng W.-L."/>
            <person name="Kazmierczak K.M."/>
            <person name="Andrzejewski T.M."/>
            <person name="Davidsen T.M."/>
            <person name="Wayne K.J."/>
            <person name="Tettelin H."/>
            <person name="Glass J.I."/>
            <person name="Rusch D."/>
            <person name="Podicherti R."/>
            <person name="Tsui H.-C.T."/>
            <person name="Winkler M.E."/>
        </authorList>
    </citation>
    <scope>NUCLEOTIDE SEQUENCE</scope>
</reference>
<dbReference type="EMBL" id="UINC01074526">
    <property type="protein sequence ID" value="SVC11804.1"/>
    <property type="molecule type" value="Genomic_DNA"/>
</dbReference>
<sequence>MTTKQNDAAAMTQEQLDGVSGGPHIRNYRVTAPIQQRRSNRTADTGRVVAIWTTGGSTGIWTSGPFTS</sequence>
<proteinExistence type="predicted"/>
<feature type="region of interest" description="Disordered" evidence="1">
    <location>
        <begin position="1"/>
        <end position="25"/>
    </location>
</feature>
<organism evidence="2">
    <name type="scientific">marine metagenome</name>
    <dbReference type="NCBI Taxonomy" id="408172"/>
    <lineage>
        <taxon>unclassified sequences</taxon>
        <taxon>metagenomes</taxon>
        <taxon>ecological metagenomes</taxon>
    </lineage>
</organism>
<dbReference type="AlphaFoldDB" id="A0A382JHI4"/>
<accession>A0A382JHI4</accession>
<gene>
    <name evidence="2" type="ORF">METZ01_LOCUS264658</name>
</gene>